<evidence type="ECO:0000313" key="3">
    <source>
        <dbReference type="EMBL" id="MFM9607264.1"/>
    </source>
</evidence>
<dbReference type="InterPro" id="IPR036691">
    <property type="entry name" value="Endo/exonu/phosph_ase_sf"/>
</dbReference>
<dbReference type="RefSeq" id="WP_409120059.1">
    <property type="nucleotide sequence ID" value="NZ_JBJVNI010000001.1"/>
</dbReference>
<name>A0ABW9HJ64_9ACTN</name>
<keyword evidence="3" id="KW-0255">Endonuclease</keyword>
<feature type="domain" description="Endonuclease/exonuclease/phosphatase" evidence="2">
    <location>
        <begin position="41"/>
        <end position="293"/>
    </location>
</feature>
<evidence type="ECO:0000259" key="2">
    <source>
        <dbReference type="Pfam" id="PF03372"/>
    </source>
</evidence>
<dbReference type="Pfam" id="PF03372">
    <property type="entry name" value="Exo_endo_phos"/>
    <property type="match status" value="1"/>
</dbReference>
<keyword evidence="3" id="KW-0378">Hydrolase</keyword>
<gene>
    <name evidence="3" type="ORF">ACKI18_00905</name>
</gene>
<feature type="chain" id="PRO_5046717295" evidence="1">
    <location>
        <begin position="27"/>
        <end position="302"/>
    </location>
</feature>
<dbReference type="SUPFAM" id="SSF56219">
    <property type="entry name" value="DNase I-like"/>
    <property type="match status" value="1"/>
</dbReference>
<dbReference type="Proteomes" id="UP001631957">
    <property type="component" value="Unassembled WGS sequence"/>
</dbReference>
<dbReference type="GO" id="GO:0004519">
    <property type="term" value="F:endonuclease activity"/>
    <property type="evidence" value="ECO:0007669"/>
    <property type="project" value="UniProtKB-KW"/>
</dbReference>
<evidence type="ECO:0000313" key="4">
    <source>
        <dbReference type="Proteomes" id="UP001631957"/>
    </source>
</evidence>
<feature type="signal peptide" evidence="1">
    <location>
        <begin position="1"/>
        <end position="26"/>
    </location>
</feature>
<evidence type="ECO:0000256" key="1">
    <source>
        <dbReference type="SAM" id="SignalP"/>
    </source>
</evidence>
<sequence>MRFPKRAALALAGILIGTVWAPGASAAEPAPAALAEHTIGQFNMAGGHAEYGPKGDEVPDALVRSVDDRRPAFMTLSEACRDWNARLESQLPDYTVVFHPVTNGSGQIAQCKHPSDFGNAVLFRDDLGFDAATAVPHGLESPAGYEQREMLCVRSDSRRLAVCSAHLTVGDDRPHLDARRHEAAVAARILATEYAGYTRFLGGDLNDDPLSGATDNFYHPDYRRDAHGQFKEIDSPCGNEMKAGFWIRSLPPVWIWCRSGESTHSQGKIDYLFVEPSLHVAWADATHATYSDHDPLWAGVEF</sequence>
<accession>A0ABW9HJ64</accession>
<reference evidence="3 4" key="1">
    <citation type="submission" date="2024-12" db="EMBL/GenBank/DDBJ databases">
        <title>Forecasting of Potato common scab and diversities of Pathogenic streptomyces spp. in china.</title>
        <authorList>
            <person name="Handique U."/>
            <person name="Wu J."/>
        </authorList>
    </citation>
    <scope>NUCLEOTIDE SEQUENCE [LARGE SCALE GENOMIC DNA]</scope>
    <source>
        <strain evidence="3 4">ZRIMU1530</strain>
    </source>
</reference>
<keyword evidence="3" id="KW-0540">Nuclease</keyword>
<dbReference type="InterPro" id="IPR005135">
    <property type="entry name" value="Endo/exonuclease/phosphatase"/>
</dbReference>
<keyword evidence="1" id="KW-0732">Signal</keyword>
<protein>
    <submittedName>
        <fullName evidence="3">Endonuclease/exonuclease/phosphatase family protein</fullName>
    </submittedName>
</protein>
<comment type="caution">
    <text evidence="3">The sequence shown here is derived from an EMBL/GenBank/DDBJ whole genome shotgun (WGS) entry which is preliminary data.</text>
</comment>
<dbReference type="Gene3D" id="3.60.10.10">
    <property type="entry name" value="Endonuclease/exonuclease/phosphatase"/>
    <property type="match status" value="1"/>
</dbReference>
<keyword evidence="4" id="KW-1185">Reference proteome</keyword>
<dbReference type="EMBL" id="JBJVNI010000001">
    <property type="protein sequence ID" value="MFM9607264.1"/>
    <property type="molecule type" value="Genomic_DNA"/>
</dbReference>
<proteinExistence type="predicted"/>
<organism evidence="3 4">
    <name type="scientific">Streptomyces niveiscabiei</name>
    <dbReference type="NCBI Taxonomy" id="164115"/>
    <lineage>
        <taxon>Bacteria</taxon>
        <taxon>Bacillati</taxon>
        <taxon>Actinomycetota</taxon>
        <taxon>Actinomycetes</taxon>
        <taxon>Kitasatosporales</taxon>
        <taxon>Streptomycetaceae</taxon>
        <taxon>Streptomyces</taxon>
    </lineage>
</organism>